<protein>
    <submittedName>
        <fullName evidence="2">Uncharacterized protein</fullName>
    </submittedName>
</protein>
<keyword evidence="3" id="KW-1185">Reference proteome</keyword>
<sequence length="153" mass="17483">MYGFVIFTIIFPVVALLRVLIKHIRDEQPRITDDLLKFTIRELWASHPETKTLGTAKLHMLLRVRHTDWQIAEKRFRRIRQELLDEQAHGGEDDASDTPPEFKGFNKHKTYDLKRGQVATIYTAPGAPGPQHISGTAVGPLQSFTVLYIVLPL</sequence>
<keyword evidence="1" id="KW-0812">Transmembrane</keyword>
<dbReference type="InParanoid" id="A0A0C3AU60"/>
<dbReference type="HOGENOM" id="CLU_1713996_0_0_1"/>
<dbReference type="OrthoDB" id="438641at2759"/>
<name>A0A0C3AU60_PILCF</name>
<organism evidence="2 3">
    <name type="scientific">Piloderma croceum (strain F 1598)</name>
    <dbReference type="NCBI Taxonomy" id="765440"/>
    <lineage>
        <taxon>Eukaryota</taxon>
        <taxon>Fungi</taxon>
        <taxon>Dikarya</taxon>
        <taxon>Basidiomycota</taxon>
        <taxon>Agaricomycotina</taxon>
        <taxon>Agaricomycetes</taxon>
        <taxon>Agaricomycetidae</taxon>
        <taxon>Atheliales</taxon>
        <taxon>Atheliaceae</taxon>
        <taxon>Piloderma</taxon>
    </lineage>
</organism>
<dbReference type="AlphaFoldDB" id="A0A0C3AU60"/>
<evidence type="ECO:0000313" key="2">
    <source>
        <dbReference type="EMBL" id="KIM77478.1"/>
    </source>
</evidence>
<reference evidence="3" key="2">
    <citation type="submission" date="2015-01" db="EMBL/GenBank/DDBJ databases">
        <title>Evolutionary Origins and Diversification of the Mycorrhizal Mutualists.</title>
        <authorList>
            <consortium name="DOE Joint Genome Institute"/>
            <consortium name="Mycorrhizal Genomics Consortium"/>
            <person name="Kohler A."/>
            <person name="Kuo A."/>
            <person name="Nagy L.G."/>
            <person name="Floudas D."/>
            <person name="Copeland A."/>
            <person name="Barry K.W."/>
            <person name="Cichocki N."/>
            <person name="Veneault-Fourrey C."/>
            <person name="LaButti K."/>
            <person name="Lindquist E.A."/>
            <person name="Lipzen A."/>
            <person name="Lundell T."/>
            <person name="Morin E."/>
            <person name="Murat C."/>
            <person name="Riley R."/>
            <person name="Ohm R."/>
            <person name="Sun H."/>
            <person name="Tunlid A."/>
            <person name="Henrissat B."/>
            <person name="Grigoriev I.V."/>
            <person name="Hibbett D.S."/>
            <person name="Martin F."/>
        </authorList>
    </citation>
    <scope>NUCLEOTIDE SEQUENCE [LARGE SCALE GENOMIC DNA]</scope>
    <source>
        <strain evidence="3">F 1598</strain>
    </source>
</reference>
<keyword evidence="1" id="KW-0472">Membrane</keyword>
<evidence type="ECO:0000256" key="1">
    <source>
        <dbReference type="SAM" id="Phobius"/>
    </source>
</evidence>
<accession>A0A0C3AU60</accession>
<reference evidence="2 3" key="1">
    <citation type="submission" date="2014-04" db="EMBL/GenBank/DDBJ databases">
        <authorList>
            <consortium name="DOE Joint Genome Institute"/>
            <person name="Kuo A."/>
            <person name="Tarkka M."/>
            <person name="Buscot F."/>
            <person name="Kohler A."/>
            <person name="Nagy L.G."/>
            <person name="Floudas D."/>
            <person name="Copeland A."/>
            <person name="Barry K.W."/>
            <person name="Cichocki N."/>
            <person name="Veneault-Fourrey C."/>
            <person name="LaButti K."/>
            <person name="Lindquist E.A."/>
            <person name="Lipzen A."/>
            <person name="Lundell T."/>
            <person name="Morin E."/>
            <person name="Murat C."/>
            <person name="Sun H."/>
            <person name="Tunlid A."/>
            <person name="Henrissat B."/>
            <person name="Grigoriev I.V."/>
            <person name="Hibbett D.S."/>
            <person name="Martin F."/>
            <person name="Nordberg H.P."/>
            <person name="Cantor M.N."/>
            <person name="Hua S.X."/>
        </authorList>
    </citation>
    <scope>NUCLEOTIDE SEQUENCE [LARGE SCALE GENOMIC DNA]</scope>
    <source>
        <strain evidence="2 3">F 1598</strain>
    </source>
</reference>
<dbReference type="Proteomes" id="UP000054166">
    <property type="component" value="Unassembled WGS sequence"/>
</dbReference>
<keyword evidence="1" id="KW-1133">Transmembrane helix</keyword>
<dbReference type="EMBL" id="KN833024">
    <property type="protein sequence ID" value="KIM77478.1"/>
    <property type="molecule type" value="Genomic_DNA"/>
</dbReference>
<proteinExistence type="predicted"/>
<evidence type="ECO:0000313" key="3">
    <source>
        <dbReference type="Proteomes" id="UP000054166"/>
    </source>
</evidence>
<gene>
    <name evidence="2" type="ORF">PILCRDRAFT_616234</name>
</gene>
<feature type="transmembrane region" description="Helical" evidence="1">
    <location>
        <begin position="6"/>
        <end position="21"/>
    </location>
</feature>